<dbReference type="SUPFAM" id="SSF51182">
    <property type="entry name" value="RmlC-like cupins"/>
    <property type="match status" value="1"/>
</dbReference>
<evidence type="ECO:0000259" key="2">
    <source>
        <dbReference type="Pfam" id="PF07883"/>
    </source>
</evidence>
<dbReference type="RefSeq" id="WP_188798146.1">
    <property type="nucleotide sequence ID" value="NZ_BMIZ01000001.1"/>
</dbReference>
<feature type="domain" description="Cupin type-2" evidence="2">
    <location>
        <begin position="52"/>
        <end position="121"/>
    </location>
</feature>
<evidence type="ECO:0000313" key="3">
    <source>
        <dbReference type="EMBL" id="QRN54814.1"/>
    </source>
</evidence>
<dbReference type="PANTHER" id="PTHR35848:SF6">
    <property type="entry name" value="CUPIN TYPE-2 DOMAIN-CONTAINING PROTEIN"/>
    <property type="match status" value="1"/>
</dbReference>
<dbReference type="Gene3D" id="2.60.120.10">
    <property type="entry name" value="Jelly Rolls"/>
    <property type="match status" value="1"/>
</dbReference>
<sequence length="167" mass="18270">MTEKARVLAEKLIRNVNTAATEHQSRGPLYDTVCARLGTGTAASKLGASIDTVAPGKRSCPYHFHYTQEEMFIVLEGTGTLRVDGEMLLIAAGDVIFIPPGPAYPHQIINTSDAPLKYLSISTREIPELVEYPDSGKYATIAAGPDGARFQWVQRSENSLDYWEGEP</sequence>
<dbReference type="EMBL" id="CP064030">
    <property type="protein sequence ID" value="QRN54814.1"/>
    <property type="molecule type" value="Genomic_DNA"/>
</dbReference>
<dbReference type="Pfam" id="PF07883">
    <property type="entry name" value="Cupin_2"/>
    <property type="match status" value="1"/>
</dbReference>
<evidence type="ECO:0000256" key="1">
    <source>
        <dbReference type="ARBA" id="ARBA00022723"/>
    </source>
</evidence>
<accession>A0ABX7GWI2</accession>
<reference evidence="3 4" key="1">
    <citation type="submission" date="2020-10" db="EMBL/GenBank/DDBJ databases">
        <title>Phylogeny of dyella-like bacteria.</title>
        <authorList>
            <person name="Fu J."/>
        </authorList>
    </citation>
    <scope>NUCLEOTIDE SEQUENCE [LARGE SCALE GENOMIC DNA]</scope>
    <source>
        <strain evidence="3 4">DHOB09</strain>
    </source>
</reference>
<dbReference type="InterPro" id="IPR013096">
    <property type="entry name" value="Cupin_2"/>
</dbReference>
<keyword evidence="4" id="KW-1185">Reference proteome</keyword>
<protein>
    <submittedName>
        <fullName evidence="3">Cupin domain-containing protein</fullName>
    </submittedName>
</protein>
<proteinExistence type="predicted"/>
<dbReference type="PANTHER" id="PTHR35848">
    <property type="entry name" value="OXALATE-BINDING PROTEIN"/>
    <property type="match status" value="1"/>
</dbReference>
<dbReference type="CDD" id="cd02224">
    <property type="entry name" value="cupin_SPO2919-like"/>
    <property type="match status" value="1"/>
</dbReference>
<name>A0ABX7GWI2_9GAMM</name>
<organism evidence="3 4">
    <name type="scientific">Dyella caseinilytica</name>
    <dbReference type="NCBI Taxonomy" id="1849581"/>
    <lineage>
        <taxon>Bacteria</taxon>
        <taxon>Pseudomonadati</taxon>
        <taxon>Pseudomonadota</taxon>
        <taxon>Gammaproteobacteria</taxon>
        <taxon>Lysobacterales</taxon>
        <taxon>Rhodanobacteraceae</taxon>
        <taxon>Dyella</taxon>
    </lineage>
</organism>
<dbReference type="InterPro" id="IPR014710">
    <property type="entry name" value="RmlC-like_jellyroll"/>
</dbReference>
<dbReference type="Proteomes" id="UP000663181">
    <property type="component" value="Chromosome"/>
</dbReference>
<keyword evidence="1" id="KW-0479">Metal-binding</keyword>
<evidence type="ECO:0000313" key="4">
    <source>
        <dbReference type="Proteomes" id="UP000663181"/>
    </source>
</evidence>
<gene>
    <name evidence="3" type="ORF">ISN74_05515</name>
</gene>
<dbReference type="InterPro" id="IPR011051">
    <property type="entry name" value="RmlC_Cupin_sf"/>
</dbReference>
<dbReference type="InterPro" id="IPR051610">
    <property type="entry name" value="GPI/OXD"/>
</dbReference>